<dbReference type="InterPro" id="IPR011990">
    <property type="entry name" value="TPR-like_helical_dom_sf"/>
</dbReference>
<reference evidence="12" key="1">
    <citation type="submission" date="2019-02" db="EMBL/GenBank/DDBJ databases">
        <authorList>
            <person name="Gruber-Vodicka R. H."/>
            <person name="Seah K. B. B."/>
        </authorList>
    </citation>
    <scope>NUCLEOTIDE SEQUENCE</scope>
    <source>
        <strain evidence="13">BECK_SA2B12</strain>
        <strain evidence="12">BECK_SA2B15</strain>
        <strain evidence="11">BECK_SA2B20</strain>
    </source>
</reference>
<keyword evidence="6" id="KW-0143">Chaperone</keyword>
<keyword evidence="5" id="KW-0472">Membrane</keyword>
<keyword evidence="4" id="KW-1133">Transmembrane helix</keyword>
<proteinExistence type="inferred from homology"/>
<feature type="region of interest" description="Disordered" evidence="9">
    <location>
        <begin position="185"/>
        <end position="210"/>
    </location>
</feature>
<dbReference type="Gene3D" id="1.25.40.10">
    <property type="entry name" value="Tetratricopeptide repeat domain"/>
    <property type="match status" value="1"/>
</dbReference>
<dbReference type="SUPFAM" id="SSF48452">
    <property type="entry name" value="TPR-like"/>
    <property type="match status" value="1"/>
</dbReference>
<protein>
    <recommendedName>
        <fullName evidence="8">Ancillary SecYEG translocon subunit</fullName>
    </recommendedName>
</protein>
<dbReference type="PANTHER" id="PTHR38035:SF1">
    <property type="entry name" value="ANCILLARY SECYEG TRANSLOCON SUBUNIT"/>
    <property type="match status" value="1"/>
</dbReference>
<dbReference type="EMBL" id="CAADFI010000281">
    <property type="protein sequence ID" value="VFK02443.1"/>
    <property type="molecule type" value="Genomic_DNA"/>
</dbReference>
<evidence type="ECO:0000256" key="5">
    <source>
        <dbReference type="ARBA" id="ARBA00023136"/>
    </source>
</evidence>
<evidence type="ECO:0000256" key="2">
    <source>
        <dbReference type="ARBA" id="ARBA00022475"/>
    </source>
</evidence>
<dbReference type="InterPro" id="IPR026039">
    <property type="entry name" value="YfgM"/>
</dbReference>
<comment type="subcellular location">
    <subcellularLocation>
        <location evidence="1">Cell membrane</location>
        <topology evidence="1">Single-pass type II membrane protein</topology>
    </subcellularLocation>
</comment>
<evidence type="ECO:0000256" key="9">
    <source>
        <dbReference type="SAM" id="MobiDB-lite"/>
    </source>
</evidence>
<comment type="similarity">
    <text evidence="7">Belongs to the YfgM family.</text>
</comment>
<evidence type="ECO:0000256" key="4">
    <source>
        <dbReference type="ARBA" id="ARBA00022989"/>
    </source>
</evidence>
<keyword evidence="2" id="KW-1003">Cell membrane</keyword>
<sequence>MNTYESEREQLEALQKWWKENGRAIISGILLGTIAISSWSSWQVYTTQQAEKASLHYEQLSASVKSNLHEEAIKQGNALVEEFPNSGYAPLASLVVAKVAFQQNEMEKVKAFLQLAIDQEKSEAVQQIARLRLARLLRDEGKWKEAMVFLDGNVGEFSSLYEEARGDILLAQGNPVEARLAYEQTSAGNNRSEGQSRVRVQTKLGSLGKK</sequence>
<dbReference type="PIRSF" id="PIRSF006170">
    <property type="entry name" value="YfgM"/>
    <property type="match status" value="1"/>
</dbReference>
<evidence type="ECO:0000313" key="12">
    <source>
        <dbReference type="EMBL" id="VFK02582.1"/>
    </source>
</evidence>
<name>A0A450VCP4_9GAMM</name>
<gene>
    <name evidence="12" type="ORF">BECKH772A_GA0070896_102782</name>
    <name evidence="11" type="ORF">BECKH772B_GA0070898_102812</name>
    <name evidence="13" type="ORF">BECKH772C_GA0070978_102543</name>
</gene>
<evidence type="ECO:0000256" key="8">
    <source>
        <dbReference type="ARBA" id="ARBA00024235"/>
    </source>
</evidence>
<dbReference type="Pfam" id="PF09976">
    <property type="entry name" value="TPR_21"/>
    <property type="match status" value="1"/>
</dbReference>
<evidence type="ECO:0000259" key="10">
    <source>
        <dbReference type="Pfam" id="PF09976"/>
    </source>
</evidence>
<dbReference type="EMBL" id="CAADFG010000278">
    <property type="protein sequence ID" value="VFK02582.1"/>
    <property type="molecule type" value="Genomic_DNA"/>
</dbReference>
<evidence type="ECO:0000256" key="3">
    <source>
        <dbReference type="ARBA" id="ARBA00022692"/>
    </source>
</evidence>
<evidence type="ECO:0000256" key="7">
    <source>
        <dbReference type="ARBA" id="ARBA00024197"/>
    </source>
</evidence>
<evidence type="ECO:0000313" key="13">
    <source>
        <dbReference type="EMBL" id="VFK05276.1"/>
    </source>
</evidence>
<organism evidence="12">
    <name type="scientific">Candidatus Kentrum eta</name>
    <dbReference type="NCBI Taxonomy" id="2126337"/>
    <lineage>
        <taxon>Bacteria</taxon>
        <taxon>Pseudomonadati</taxon>
        <taxon>Pseudomonadota</taxon>
        <taxon>Gammaproteobacteria</taxon>
        <taxon>Candidatus Kentrum</taxon>
    </lineage>
</organism>
<feature type="compositionally biased region" description="Polar residues" evidence="9">
    <location>
        <begin position="185"/>
        <end position="199"/>
    </location>
</feature>
<evidence type="ECO:0000256" key="6">
    <source>
        <dbReference type="ARBA" id="ARBA00023186"/>
    </source>
</evidence>
<dbReference type="InterPro" id="IPR018704">
    <property type="entry name" value="SecYEG/CpoB_TPR"/>
</dbReference>
<accession>A0A450VCP4</accession>
<dbReference type="EMBL" id="CAADFJ010000254">
    <property type="protein sequence ID" value="VFK05276.1"/>
    <property type="molecule type" value="Genomic_DNA"/>
</dbReference>
<evidence type="ECO:0000313" key="11">
    <source>
        <dbReference type="EMBL" id="VFK02443.1"/>
    </source>
</evidence>
<evidence type="ECO:0000256" key="1">
    <source>
        <dbReference type="ARBA" id="ARBA00004401"/>
    </source>
</evidence>
<dbReference type="PANTHER" id="PTHR38035">
    <property type="entry name" value="UPF0070 PROTEIN YFGM"/>
    <property type="match status" value="1"/>
</dbReference>
<feature type="domain" description="Ancillary SecYEG translocon subunit/Cell division coordinator CpoB TPR" evidence="10">
    <location>
        <begin position="16"/>
        <end position="208"/>
    </location>
</feature>
<keyword evidence="3" id="KW-0812">Transmembrane</keyword>
<dbReference type="GO" id="GO:0005886">
    <property type="term" value="C:plasma membrane"/>
    <property type="evidence" value="ECO:0007669"/>
    <property type="project" value="UniProtKB-SubCell"/>
</dbReference>
<dbReference type="GO" id="GO:0044877">
    <property type="term" value="F:protein-containing complex binding"/>
    <property type="evidence" value="ECO:0007669"/>
    <property type="project" value="InterPro"/>
</dbReference>
<dbReference type="AlphaFoldDB" id="A0A450VCP4"/>